<dbReference type="Gene3D" id="3.90.1150.10">
    <property type="entry name" value="Aspartate Aminotransferase, domain 1"/>
    <property type="match status" value="1"/>
</dbReference>
<evidence type="ECO:0000313" key="7">
    <source>
        <dbReference type="Proteomes" id="UP000245212"/>
    </source>
</evidence>
<dbReference type="Proteomes" id="UP000245212">
    <property type="component" value="Unassembled WGS sequence"/>
</dbReference>
<dbReference type="Gene3D" id="3.40.640.10">
    <property type="entry name" value="Type I PLP-dependent aspartate aminotransferase-like (Major domain)"/>
    <property type="match status" value="1"/>
</dbReference>
<evidence type="ECO:0000256" key="3">
    <source>
        <dbReference type="PIRSR" id="PIRSR000390-1"/>
    </source>
</evidence>
<dbReference type="RefSeq" id="WP_109062406.1">
    <property type="nucleotide sequence ID" value="NZ_QETA01000005.1"/>
</dbReference>
<accession>A0A2V1JVE4</accession>
<dbReference type="EMBL" id="QETA01000005">
    <property type="protein sequence ID" value="PWF22168.1"/>
    <property type="molecule type" value="Genomic_DNA"/>
</dbReference>
<dbReference type="AlphaFoldDB" id="A0A2V1JVE4"/>
<feature type="modified residue" description="N6-(pyridoxal phosphate)lysine" evidence="4">
    <location>
        <position position="185"/>
    </location>
</feature>
<organism evidence="6 7">
    <name type="scientific">Corticimicrobacter populi</name>
    <dbReference type="NCBI Taxonomy" id="2175229"/>
    <lineage>
        <taxon>Bacteria</taxon>
        <taxon>Pseudomonadati</taxon>
        <taxon>Pseudomonadota</taxon>
        <taxon>Betaproteobacteria</taxon>
        <taxon>Burkholderiales</taxon>
        <taxon>Alcaligenaceae</taxon>
        <taxon>Corticimicrobacter</taxon>
    </lineage>
</organism>
<keyword evidence="1 4" id="KW-0663">Pyridoxal phosphate</keyword>
<evidence type="ECO:0000256" key="5">
    <source>
        <dbReference type="RuleBase" id="RU004508"/>
    </source>
</evidence>
<feature type="active site" description="Proton acceptor" evidence="3">
    <location>
        <position position="185"/>
    </location>
</feature>
<comment type="caution">
    <text evidence="6">The sequence shown here is derived from an EMBL/GenBank/DDBJ whole genome shotgun (WGS) entry which is preliminary data.</text>
</comment>
<keyword evidence="6" id="KW-0808">Transferase</keyword>
<evidence type="ECO:0000256" key="1">
    <source>
        <dbReference type="ARBA" id="ARBA00022898"/>
    </source>
</evidence>
<dbReference type="CDD" id="cd00616">
    <property type="entry name" value="AHBA_syn"/>
    <property type="match status" value="1"/>
</dbReference>
<dbReference type="PIRSF" id="PIRSF000390">
    <property type="entry name" value="PLP_StrS"/>
    <property type="match status" value="1"/>
</dbReference>
<evidence type="ECO:0000256" key="4">
    <source>
        <dbReference type="PIRSR" id="PIRSR000390-2"/>
    </source>
</evidence>
<reference evidence="7" key="1">
    <citation type="submission" date="2018-05" db="EMBL/GenBank/DDBJ databases">
        <authorList>
            <person name="Li Y."/>
        </authorList>
    </citation>
    <scope>NUCLEOTIDE SEQUENCE [LARGE SCALE GENOMIC DNA]</scope>
    <source>
        <strain evidence="7">3d-2-2</strain>
    </source>
</reference>
<dbReference type="InterPro" id="IPR015424">
    <property type="entry name" value="PyrdxlP-dep_Trfase"/>
</dbReference>
<sequence>MIPFMDLAAQQQRIKHKIDKNIQAVLAHGQYILGPEVAELEERLADYVGAKYCISCANGTDALQIAQMALGIGPGDEVITPGFTYIATAETVALLGAKPVYVDIDPRTYNLDPALLEAAITPRTKAIIPVSLYGQCADFDAINAVAARHGIPVIEDAAQSLGAVYKGRKSCNLSEIACTSFFPSKPLGGYGDGGAIFTNDETLAKVIRQIARHGQDRRYHHIRVGVNSRLDTLQAAILLPKLEILDDEIRLRQEVAARYDAGLLAMGITSGPQVMAEQVSVYAQYTIQVDDRPGVQKKLQEAGVPTAVHYPIPLNKQPAVQDAAVVLAVGDAVAERVISLPMGPYLGPEDQTIVLQALRAALPSGI</sequence>
<dbReference type="InterPro" id="IPR000653">
    <property type="entry name" value="DegT/StrS_aminotransferase"/>
</dbReference>
<gene>
    <name evidence="6" type="ORF">DD235_12360</name>
</gene>
<evidence type="ECO:0000256" key="2">
    <source>
        <dbReference type="ARBA" id="ARBA00037999"/>
    </source>
</evidence>
<dbReference type="InterPro" id="IPR015421">
    <property type="entry name" value="PyrdxlP-dep_Trfase_major"/>
</dbReference>
<dbReference type="InterPro" id="IPR015422">
    <property type="entry name" value="PyrdxlP-dep_Trfase_small"/>
</dbReference>
<dbReference type="GO" id="GO:0008483">
    <property type="term" value="F:transaminase activity"/>
    <property type="evidence" value="ECO:0007669"/>
    <property type="project" value="UniProtKB-KW"/>
</dbReference>
<evidence type="ECO:0000313" key="6">
    <source>
        <dbReference type="EMBL" id="PWF22168.1"/>
    </source>
</evidence>
<dbReference type="GO" id="GO:0030170">
    <property type="term" value="F:pyridoxal phosphate binding"/>
    <property type="evidence" value="ECO:0007669"/>
    <property type="project" value="TreeGrafter"/>
</dbReference>
<dbReference type="PANTHER" id="PTHR30244:SF42">
    <property type="entry name" value="UDP-2-ACETAMIDO-2-DEOXY-3-OXO-D-GLUCURONATE AMINOTRANSFERASE"/>
    <property type="match status" value="1"/>
</dbReference>
<comment type="similarity">
    <text evidence="2 5">Belongs to the DegT/DnrJ/EryC1 family.</text>
</comment>
<protein>
    <submittedName>
        <fullName evidence="6">Aminotransferase DegT</fullName>
    </submittedName>
</protein>
<keyword evidence="6" id="KW-0032">Aminotransferase</keyword>
<dbReference type="PANTHER" id="PTHR30244">
    <property type="entry name" value="TRANSAMINASE"/>
    <property type="match status" value="1"/>
</dbReference>
<dbReference type="GO" id="GO:0000271">
    <property type="term" value="P:polysaccharide biosynthetic process"/>
    <property type="evidence" value="ECO:0007669"/>
    <property type="project" value="TreeGrafter"/>
</dbReference>
<dbReference type="FunFam" id="3.40.640.10:FF:000089">
    <property type="entry name" value="Aminotransferase, DegT/DnrJ/EryC1/StrS family"/>
    <property type="match status" value="1"/>
</dbReference>
<dbReference type="SUPFAM" id="SSF53383">
    <property type="entry name" value="PLP-dependent transferases"/>
    <property type="match status" value="1"/>
</dbReference>
<proteinExistence type="inferred from homology"/>
<name>A0A2V1JVE4_9BURK</name>
<dbReference type="Pfam" id="PF01041">
    <property type="entry name" value="DegT_DnrJ_EryC1"/>
    <property type="match status" value="1"/>
</dbReference>
<keyword evidence="7" id="KW-1185">Reference proteome</keyword>